<accession>A0ACC1WV08</accession>
<evidence type="ECO:0000313" key="2">
    <source>
        <dbReference type="Proteomes" id="UP001164539"/>
    </source>
</evidence>
<gene>
    <name evidence="1" type="ORF">OWV82_022871</name>
</gene>
<comment type="caution">
    <text evidence="1">The sequence shown here is derived from an EMBL/GenBank/DDBJ whole genome shotgun (WGS) entry which is preliminary data.</text>
</comment>
<dbReference type="EMBL" id="CM051406">
    <property type="protein sequence ID" value="KAJ4702888.1"/>
    <property type="molecule type" value="Genomic_DNA"/>
</dbReference>
<proteinExistence type="predicted"/>
<organism evidence="1 2">
    <name type="scientific">Melia azedarach</name>
    <name type="common">Chinaberry tree</name>
    <dbReference type="NCBI Taxonomy" id="155640"/>
    <lineage>
        <taxon>Eukaryota</taxon>
        <taxon>Viridiplantae</taxon>
        <taxon>Streptophyta</taxon>
        <taxon>Embryophyta</taxon>
        <taxon>Tracheophyta</taxon>
        <taxon>Spermatophyta</taxon>
        <taxon>Magnoliopsida</taxon>
        <taxon>eudicotyledons</taxon>
        <taxon>Gunneridae</taxon>
        <taxon>Pentapetalae</taxon>
        <taxon>rosids</taxon>
        <taxon>malvids</taxon>
        <taxon>Sapindales</taxon>
        <taxon>Meliaceae</taxon>
        <taxon>Melia</taxon>
    </lineage>
</organism>
<protein>
    <submittedName>
        <fullName evidence="1">Rve domain-containing protein</fullName>
    </submittedName>
</protein>
<sequence length="271" mass="31550">MGRAQMKYAIVAIDYFTKWVETEILAIITEKKTTDFIRRNIVYRFGIPHAIIVDHEKQFDNNKFRCWCSELGMNLMFASPTHPQANEQVEATNKTIKKALKTKLDDKKGNWVDELPEVLWACRTTSRTAIGETPFSLSFGFEAIIPAEIGIPTYRITNFQEKKNYEALNLNLDLLEEKREESHIRVAVYQQRIARYYNKKVKARRFMEGDLVLRMVTLATRKPGEGAFGPSWEGPYKVIEAVRPGTYRLRHLDGRMISKPWNADMLKKYHP</sequence>
<keyword evidence="2" id="KW-1185">Reference proteome</keyword>
<name>A0ACC1WV08_MELAZ</name>
<reference evidence="1 2" key="1">
    <citation type="journal article" date="2023" name="Science">
        <title>Complex scaffold remodeling in plant triterpene biosynthesis.</title>
        <authorList>
            <person name="De La Pena R."/>
            <person name="Hodgson H."/>
            <person name="Liu J.C."/>
            <person name="Stephenson M.J."/>
            <person name="Martin A.C."/>
            <person name="Owen C."/>
            <person name="Harkess A."/>
            <person name="Leebens-Mack J."/>
            <person name="Jimenez L.E."/>
            <person name="Osbourn A."/>
            <person name="Sattely E.S."/>
        </authorList>
    </citation>
    <scope>NUCLEOTIDE SEQUENCE [LARGE SCALE GENOMIC DNA]</scope>
    <source>
        <strain evidence="2">cv. JPN11</strain>
        <tissue evidence="1">Leaf</tissue>
    </source>
</reference>
<evidence type="ECO:0000313" key="1">
    <source>
        <dbReference type="EMBL" id="KAJ4702888.1"/>
    </source>
</evidence>
<dbReference type="Proteomes" id="UP001164539">
    <property type="component" value="Chromosome 13"/>
</dbReference>